<dbReference type="Pfam" id="PF10335">
    <property type="entry name" value="DUF294_C"/>
    <property type="match status" value="1"/>
</dbReference>
<dbReference type="SMART" id="SM00116">
    <property type="entry name" value="CBS"/>
    <property type="match status" value="2"/>
</dbReference>
<organism evidence="5">
    <name type="scientific">Thermosulfidibacter takaii</name>
    <dbReference type="NCBI Taxonomy" id="412593"/>
    <lineage>
        <taxon>Bacteria</taxon>
        <taxon>Pseudomonadati</taxon>
        <taxon>Thermosulfidibacterota</taxon>
        <taxon>Thermosulfidibacteria</taxon>
        <taxon>Thermosulfidibacterales</taxon>
        <taxon>Thermosulfidibacteraceae</taxon>
    </lineage>
</organism>
<protein>
    <submittedName>
        <fullName evidence="5">Cyclic nucleotide-binding/CBS domain-containing protein</fullName>
    </submittedName>
</protein>
<keyword evidence="2" id="KW-0129">CBS domain</keyword>
<keyword evidence="1" id="KW-0677">Repeat</keyword>
<evidence type="ECO:0000256" key="2">
    <source>
        <dbReference type="PROSITE-ProRule" id="PRU00703"/>
    </source>
</evidence>
<dbReference type="PROSITE" id="PS51371">
    <property type="entry name" value="CBS"/>
    <property type="match status" value="2"/>
</dbReference>
<evidence type="ECO:0000259" key="3">
    <source>
        <dbReference type="PROSITE" id="PS50042"/>
    </source>
</evidence>
<evidence type="ECO:0000313" key="5">
    <source>
        <dbReference type="EMBL" id="HDD53427.1"/>
    </source>
</evidence>
<dbReference type="Gene3D" id="2.60.120.10">
    <property type="entry name" value="Jelly Rolls"/>
    <property type="match status" value="1"/>
</dbReference>
<dbReference type="InterPro" id="IPR000644">
    <property type="entry name" value="CBS_dom"/>
</dbReference>
<dbReference type="Proteomes" id="UP000885690">
    <property type="component" value="Unassembled WGS sequence"/>
</dbReference>
<dbReference type="CDD" id="cd05401">
    <property type="entry name" value="NT_GlnE_GlnD_like"/>
    <property type="match status" value="1"/>
</dbReference>
<dbReference type="CDD" id="cd00038">
    <property type="entry name" value="CAP_ED"/>
    <property type="match status" value="1"/>
</dbReference>
<dbReference type="GO" id="GO:0008773">
    <property type="term" value="F:[protein-PII] uridylyltransferase activity"/>
    <property type="evidence" value="ECO:0007669"/>
    <property type="project" value="InterPro"/>
</dbReference>
<feature type="domain" description="CBS" evidence="4">
    <location>
        <begin position="230"/>
        <end position="287"/>
    </location>
</feature>
<dbReference type="InterPro" id="IPR043519">
    <property type="entry name" value="NT_sf"/>
</dbReference>
<dbReference type="Pfam" id="PF00027">
    <property type="entry name" value="cNMP_binding"/>
    <property type="match status" value="1"/>
</dbReference>
<dbReference type="InterPro" id="IPR005105">
    <property type="entry name" value="GlnD_Uridyltrans_N"/>
</dbReference>
<feature type="domain" description="Cyclic nucleotide-binding" evidence="3">
    <location>
        <begin position="12"/>
        <end position="132"/>
    </location>
</feature>
<dbReference type="InterPro" id="IPR046342">
    <property type="entry name" value="CBS_dom_sf"/>
</dbReference>
<sequence length="634" mass="72055">MDKLDFLREVRPFDKVPPEDLVELLQGLYERRFEPGTLIVRKGDEPEPALILIRWGLVEVFIEKEGREVVLGYRGEGEVLGEETFITRGPYPYSAQAVEETLIYCLPWNGLSRLMDKHPELYQKLSKLMGRRMAHIYEDLPRVLPGEPQVGIADTSLLRHRVGEVLREKQLVLASEGMSVVDAARLMRREGVDSLVVMRAGKPVGIVTDRDMVTRYLAWGCTGAVLGDIMTPNPITVTLNDFAYQALLLMLRHGVRHLLVVDAASKPFAILTQRELLRSKTEDILELTDRTVRATSIEELRDTHKQVPLIIEALMADNASVREICEVVTEFNDLVISRVVDISLRELQAQKGPPPVPFCFIIFGSGGRREQTLRTDQDNGLVFVAGEKGEGADGYFQALAEKVVFALDACGFPLCPGKMMATNPLWRRSMVSWREVLEEWFLHPTREVMLRCSMFFDLRGIYGDKGLVSRLWEMIFRYVKTYPGFVARMGKSSAEIKPPIGLFGRFIVEKSGEHKNAIDIKLRGCLPIVEGVRSLALVEGIMETNTFDRIEALAQVGTFTRDQADELIYTYQFLLTLRIRNHIQLLKEGKKLHNHVDPSRLTKRERQILKDSFASIYRLQQLVVARTEAMFLPN</sequence>
<dbReference type="SUPFAM" id="SSF81301">
    <property type="entry name" value="Nucleotidyltransferase"/>
    <property type="match status" value="1"/>
</dbReference>
<dbReference type="PANTHER" id="PTHR48108">
    <property type="entry name" value="CBS DOMAIN-CONTAINING PROTEIN CBSX2, CHLOROPLASTIC"/>
    <property type="match status" value="1"/>
</dbReference>
<dbReference type="SUPFAM" id="SSF51206">
    <property type="entry name" value="cAMP-binding domain-like"/>
    <property type="match status" value="1"/>
</dbReference>
<dbReference type="Gene3D" id="3.10.580.10">
    <property type="entry name" value="CBS-domain"/>
    <property type="match status" value="1"/>
</dbReference>
<evidence type="ECO:0000256" key="1">
    <source>
        <dbReference type="ARBA" id="ARBA00022737"/>
    </source>
</evidence>
<dbReference type="SUPFAM" id="SSF54631">
    <property type="entry name" value="CBS-domain pair"/>
    <property type="match status" value="1"/>
</dbReference>
<accession>A0A7C0U6S8</accession>
<gene>
    <name evidence="5" type="ORF">ENF32_05100</name>
</gene>
<dbReference type="InterPro" id="IPR000595">
    <property type="entry name" value="cNMP-bd_dom"/>
</dbReference>
<dbReference type="EMBL" id="DQWS01000187">
    <property type="protein sequence ID" value="HDD53427.1"/>
    <property type="molecule type" value="Genomic_DNA"/>
</dbReference>
<feature type="domain" description="CBS" evidence="4">
    <location>
        <begin position="166"/>
        <end position="229"/>
    </location>
</feature>
<dbReference type="InterPro" id="IPR051462">
    <property type="entry name" value="CBS_domain-containing"/>
</dbReference>
<dbReference type="InterPro" id="IPR014710">
    <property type="entry name" value="RmlC-like_jellyroll"/>
</dbReference>
<comment type="caution">
    <text evidence="5">The sequence shown here is derived from an EMBL/GenBank/DDBJ whole genome shotgun (WGS) entry which is preliminary data.</text>
</comment>
<dbReference type="AlphaFoldDB" id="A0A7C0U6S8"/>
<dbReference type="Pfam" id="PF00571">
    <property type="entry name" value="CBS"/>
    <property type="match status" value="2"/>
</dbReference>
<dbReference type="SMART" id="SM00100">
    <property type="entry name" value="cNMP"/>
    <property type="match status" value="1"/>
</dbReference>
<dbReference type="InterPro" id="IPR018821">
    <property type="entry name" value="DUF294_put_nucleoTrafse_sb-bd"/>
</dbReference>
<dbReference type="PROSITE" id="PS50042">
    <property type="entry name" value="CNMP_BINDING_3"/>
    <property type="match status" value="1"/>
</dbReference>
<proteinExistence type="predicted"/>
<dbReference type="Pfam" id="PF03445">
    <property type="entry name" value="DUF294"/>
    <property type="match status" value="1"/>
</dbReference>
<dbReference type="InterPro" id="IPR018490">
    <property type="entry name" value="cNMP-bd_dom_sf"/>
</dbReference>
<reference evidence="5" key="1">
    <citation type="journal article" date="2020" name="mSystems">
        <title>Genome- and Community-Level Interaction Insights into Carbon Utilization and Element Cycling Functions of Hydrothermarchaeota in Hydrothermal Sediment.</title>
        <authorList>
            <person name="Zhou Z."/>
            <person name="Liu Y."/>
            <person name="Xu W."/>
            <person name="Pan J."/>
            <person name="Luo Z.H."/>
            <person name="Li M."/>
        </authorList>
    </citation>
    <scope>NUCLEOTIDE SEQUENCE [LARGE SCALE GENOMIC DNA]</scope>
    <source>
        <strain evidence="5">HyVt-115</strain>
    </source>
</reference>
<evidence type="ECO:0000259" key="4">
    <source>
        <dbReference type="PROSITE" id="PS51371"/>
    </source>
</evidence>
<name>A0A7C0U6S8_9BACT</name>
<dbReference type="PANTHER" id="PTHR48108:SF34">
    <property type="entry name" value="CBS DOMAIN-CONTAINING PROTEIN YHCV"/>
    <property type="match status" value="1"/>
</dbReference>